<dbReference type="InterPro" id="IPR032675">
    <property type="entry name" value="LRR_dom_sf"/>
</dbReference>
<dbReference type="PANTHER" id="PTHR34145:SF26">
    <property type="entry name" value="F-BOX DOMAIN-CONTAINING PROTEIN"/>
    <property type="match status" value="1"/>
</dbReference>
<evidence type="ECO:0000313" key="3">
    <source>
        <dbReference type="Proteomes" id="UP001497457"/>
    </source>
</evidence>
<dbReference type="PANTHER" id="PTHR34145">
    <property type="entry name" value="OS02G0105600 PROTEIN"/>
    <property type="match status" value="1"/>
</dbReference>
<proteinExistence type="predicted"/>
<dbReference type="Pfam" id="PF23622">
    <property type="entry name" value="LRR_At1g61320_AtMIF1"/>
    <property type="match status" value="1"/>
</dbReference>
<dbReference type="Proteomes" id="UP001497457">
    <property type="component" value="Chromosome 35b"/>
</dbReference>
<dbReference type="InterPro" id="IPR053772">
    <property type="entry name" value="At1g61320/At1g61330-like"/>
</dbReference>
<evidence type="ECO:0000259" key="1">
    <source>
        <dbReference type="Pfam" id="PF23622"/>
    </source>
</evidence>
<feature type="domain" description="At1g61320/AtMIF1 LRR" evidence="1">
    <location>
        <begin position="56"/>
        <end position="445"/>
    </location>
</feature>
<sequence>MSMRDAARAASVSCVFRHSWKLYPRLIFDTETLGINEDGRTVNKVTSDFIGIVDNIMQNHSGIGVKTFRLRAKPCDNVQPGYVDCWLQGAITTGIEEFELQMPRHNKIEYNFPSSLISTGRGSSMKSFALADCAFHSAAGVGCLSNLTNVKLSSVHITEDELCGFISNSLALEQLVLLSCHDIIRLKIPCLLSQLKSLQVEDYLMLEMIESSAPNLSHFNYVGRPIHVSLEDPTQLKHIQMLSLDYSDMLCSASTKLPSMAPNLQTLFLASTYEIVNTPMVHGKFIHLKYLEIVLIKPSSSSDYDFCSLDSFLDGSPALDTFTLRIVLPAIRHDSILECSDSNSLHPRHLSEHSHDSLKNVTITGFCSAKSMIELTKHILERAPSLERITLDTSRGHDDKSENCLQMSEEEEELIEAQRARLAIGRHLEEHVASTVSLMVVEPCSACLC</sequence>
<accession>A0ABC9E146</accession>
<dbReference type="InterPro" id="IPR055357">
    <property type="entry name" value="LRR_At1g61320_AtMIF1"/>
</dbReference>
<dbReference type="EMBL" id="OZ075145">
    <property type="protein sequence ID" value="CAL5049893.1"/>
    <property type="molecule type" value="Genomic_DNA"/>
</dbReference>
<keyword evidence="3" id="KW-1185">Reference proteome</keyword>
<name>A0ABC9E146_9POAL</name>
<evidence type="ECO:0000313" key="2">
    <source>
        <dbReference type="EMBL" id="CAL5049893.1"/>
    </source>
</evidence>
<gene>
    <name evidence="2" type="ORF">URODEC1_LOCUS91243</name>
</gene>
<protein>
    <recommendedName>
        <fullName evidence="1">At1g61320/AtMIF1 LRR domain-containing protein</fullName>
    </recommendedName>
</protein>
<organism evidence="2 3">
    <name type="scientific">Urochloa decumbens</name>
    <dbReference type="NCBI Taxonomy" id="240449"/>
    <lineage>
        <taxon>Eukaryota</taxon>
        <taxon>Viridiplantae</taxon>
        <taxon>Streptophyta</taxon>
        <taxon>Embryophyta</taxon>
        <taxon>Tracheophyta</taxon>
        <taxon>Spermatophyta</taxon>
        <taxon>Magnoliopsida</taxon>
        <taxon>Liliopsida</taxon>
        <taxon>Poales</taxon>
        <taxon>Poaceae</taxon>
        <taxon>PACMAD clade</taxon>
        <taxon>Panicoideae</taxon>
        <taxon>Panicodae</taxon>
        <taxon>Paniceae</taxon>
        <taxon>Melinidinae</taxon>
        <taxon>Urochloa</taxon>
    </lineage>
</organism>
<dbReference type="SUPFAM" id="SSF52047">
    <property type="entry name" value="RNI-like"/>
    <property type="match status" value="1"/>
</dbReference>
<reference evidence="2" key="1">
    <citation type="submission" date="2024-10" db="EMBL/GenBank/DDBJ databases">
        <authorList>
            <person name="Ryan C."/>
        </authorList>
    </citation>
    <scope>NUCLEOTIDE SEQUENCE [LARGE SCALE GENOMIC DNA]</scope>
</reference>
<dbReference type="Gene3D" id="3.80.10.10">
    <property type="entry name" value="Ribonuclease Inhibitor"/>
    <property type="match status" value="1"/>
</dbReference>
<dbReference type="AlphaFoldDB" id="A0ABC9E146"/>